<protein>
    <submittedName>
        <fullName evidence="1">Uncharacterized protein</fullName>
    </submittedName>
</protein>
<comment type="caution">
    <text evidence="1">The sequence shown here is derived from an EMBL/GenBank/DDBJ whole genome shotgun (WGS) entry which is preliminary data.</text>
</comment>
<proteinExistence type="predicted"/>
<keyword evidence="2" id="KW-1185">Reference proteome</keyword>
<gene>
    <name evidence="1" type="ORF">PLOB_00009674</name>
</gene>
<dbReference type="EMBL" id="CALNXK010000149">
    <property type="protein sequence ID" value="CAH3169238.1"/>
    <property type="molecule type" value="Genomic_DNA"/>
</dbReference>
<evidence type="ECO:0000313" key="1">
    <source>
        <dbReference type="EMBL" id="CAH3169238.1"/>
    </source>
</evidence>
<feature type="non-terminal residue" evidence="1">
    <location>
        <position position="98"/>
    </location>
</feature>
<accession>A0ABN8QSG0</accession>
<sequence>MVLKTKTLLVTGKRLEKKISNRARKIACNGSEIDAQAVFNALIKPILLSGSCASTTATEENMRIRNEDDCLDYITKLLPRNSDLRSDSRASRYGKFNL</sequence>
<name>A0ABN8QSG0_9CNID</name>
<organism evidence="1 2">
    <name type="scientific">Porites lobata</name>
    <dbReference type="NCBI Taxonomy" id="104759"/>
    <lineage>
        <taxon>Eukaryota</taxon>
        <taxon>Metazoa</taxon>
        <taxon>Cnidaria</taxon>
        <taxon>Anthozoa</taxon>
        <taxon>Hexacorallia</taxon>
        <taxon>Scleractinia</taxon>
        <taxon>Fungiina</taxon>
        <taxon>Poritidae</taxon>
        <taxon>Porites</taxon>
    </lineage>
</organism>
<dbReference type="Proteomes" id="UP001159405">
    <property type="component" value="Unassembled WGS sequence"/>
</dbReference>
<reference evidence="1 2" key="1">
    <citation type="submission" date="2022-05" db="EMBL/GenBank/DDBJ databases">
        <authorList>
            <consortium name="Genoscope - CEA"/>
            <person name="William W."/>
        </authorList>
    </citation>
    <scope>NUCLEOTIDE SEQUENCE [LARGE SCALE GENOMIC DNA]</scope>
</reference>
<evidence type="ECO:0000313" key="2">
    <source>
        <dbReference type="Proteomes" id="UP001159405"/>
    </source>
</evidence>